<dbReference type="InterPro" id="IPR036909">
    <property type="entry name" value="Cyt_c-like_dom_sf"/>
</dbReference>
<feature type="compositionally biased region" description="Polar residues" evidence="6">
    <location>
        <begin position="295"/>
        <end position="310"/>
    </location>
</feature>
<keyword evidence="4 5" id="KW-0408">Iron</keyword>
<evidence type="ECO:0000313" key="8">
    <source>
        <dbReference type="EMBL" id="TWB93546.1"/>
    </source>
</evidence>
<evidence type="ECO:0000256" key="4">
    <source>
        <dbReference type="ARBA" id="ARBA00023004"/>
    </source>
</evidence>
<evidence type="ECO:0000313" key="9">
    <source>
        <dbReference type="Proteomes" id="UP000321304"/>
    </source>
</evidence>
<protein>
    <submittedName>
        <fullName evidence="8">ABC-type amino acid transport substrate-binding protein</fullName>
    </submittedName>
</protein>
<feature type="domain" description="Cytochrome c" evidence="7">
    <location>
        <begin position="319"/>
        <end position="400"/>
    </location>
</feature>
<dbReference type="Pfam" id="PF13442">
    <property type="entry name" value="Cytochrome_CBB3"/>
    <property type="match status" value="1"/>
</dbReference>
<dbReference type="Gene3D" id="3.40.190.10">
    <property type="entry name" value="Periplasmic binding protein-like II"/>
    <property type="match status" value="2"/>
</dbReference>
<dbReference type="GO" id="GO:0020037">
    <property type="term" value="F:heme binding"/>
    <property type="evidence" value="ECO:0007669"/>
    <property type="project" value="InterPro"/>
</dbReference>
<dbReference type="GO" id="GO:0046872">
    <property type="term" value="F:metal ion binding"/>
    <property type="evidence" value="ECO:0007669"/>
    <property type="project" value="UniProtKB-KW"/>
</dbReference>
<proteinExistence type="predicted"/>
<evidence type="ECO:0000256" key="5">
    <source>
        <dbReference type="PROSITE-ProRule" id="PRU00433"/>
    </source>
</evidence>
<accession>A0A560LD95</accession>
<comment type="caution">
    <text evidence="8">The sequence shown here is derived from an EMBL/GenBank/DDBJ whole genome shotgun (WGS) entry which is preliminary data.</text>
</comment>
<dbReference type="SUPFAM" id="SSF53850">
    <property type="entry name" value="Periplasmic binding protein-like II"/>
    <property type="match status" value="1"/>
</dbReference>
<gene>
    <name evidence="8" type="ORF">FBZ93_110151</name>
</gene>
<feature type="region of interest" description="Disordered" evidence="6">
    <location>
        <begin position="293"/>
        <end position="318"/>
    </location>
</feature>
<name>A0A560LD95_9BRAD</name>
<evidence type="ECO:0000256" key="3">
    <source>
        <dbReference type="ARBA" id="ARBA00022729"/>
    </source>
</evidence>
<dbReference type="AlphaFoldDB" id="A0A560LD95"/>
<dbReference type="SUPFAM" id="SSF46626">
    <property type="entry name" value="Cytochrome c"/>
    <property type="match status" value="1"/>
</dbReference>
<dbReference type="PANTHER" id="PTHR35936">
    <property type="entry name" value="MEMBRANE-BOUND LYTIC MUREIN TRANSGLYCOSYLASE F"/>
    <property type="match status" value="1"/>
</dbReference>
<reference evidence="8 9" key="1">
    <citation type="submission" date="2019-06" db="EMBL/GenBank/DDBJ databases">
        <title>Genomic Encyclopedia of Type Strains, Phase IV (KMG-V): Genome sequencing to study the core and pangenomes of soil and plant-associated prokaryotes.</title>
        <authorList>
            <person name="Whitman W."/>
        </authorList>
    </citation>
    <scope>NUCLEOTIDE SEQUENCE [LARGE SCALE GENOMIC DNA]</scope>
    <source>
        <strain evidence="8 9">BR 10355</strain>
    </source>
</reference>
<dbReference type="InterPro" id="IPR009056">
    <property type="entry name" value="Cyt_c-like_dom"/>
</dbReference>
<dbReference type="InterPro" id="IPR001638">
    <property type="entry name" value="Solute-binding_3/MltF_N"/>
</dbReference>
<dbReference type="PROSITE" id="PS51007">
    <property type="entry name" value="CYTC"/>
    <property type="match status" value="1"/>
</dbReference>
<evidence type="ECO:0000259" key="7">
    <source>
        <dbReference type="PROSITE" id="PS51007"/>
    </source>
</evidence>
<organism evidence="8 9">
    <name type="scientific">Bradyrhizobium macuxiense</name>
    <dbReference type="NCBI Taxonomy" id="1755647"/>
    <lineage>
        <taxon>Bacteria</taxon>
        <taxon>Pseudomonadati</taxon>
        <taxon>Pseudomonadota</taxon>
        <taxon>Alphaproteobacteria</taxon>
        <taxon>Hyphomicrobiales</taxon>
        <taxon>Nitrobacteraceae</taxon>
        <taxon>Bradyrhizobium</taxon>
    </lineage>
</organism>
<dbReference type="OrthoDB" id="9807134at2"/>
<dbReference type="SMART" id="SM00062">
    <property type="entry name" value="PBPb"/>
    <property type="match status" value="1"/>
</dbReference>
<dbReference type="EMBL" id="VITY01000010">
    <property type="protein sequence ID" value="TWB93546.1"/>
    <property type="molecule type" value="Genomic_DNA"/>
</dbReference>
<evidence type="ECO:0000256" key="6">
    <source>
        <dbReference type="SAM" id="MobiDB-lite"/>
    </source>
</evidence>
<keyword evidence="1 5" id="KW-0349">Heme</keyword>
<dbReference type="Gene3D" id="1.10.760.10">
    <property type="entry name" value="Cytochrome c-like domain"/>
    <property type="match status" value="1"/>
</dbReference>
<evidence type="ECO:0000256" key="2">
    <source>
        <dbReference type="ARBA" id="ARBA00022723"/>
    </source>
</evidence>
<keyword evidence="9" id="KW-1185">Reference proteome</keyword>
<dbReference type="STRING" id="1755647.AS156_16630"/>
<dbReference type="GO" id="GO:0009055">
    <property type="term" value="F:electron transfer activity"/>
    <property type="evidence" value="ECO:0007669"/>
    <property type="project" value="InterPro"/>
</dbReference>
<evidence type="ECO:0000256" key="1">
    <source>
        <dbReference type="ARBA" id="ARBA00022617"/>
    </source>
</evidence>
<sequence>MSVSLIKSNEMPSSARSVQLGKAIRTVLLSATLLAPAVSAGADEAKPPLRLCADPTNLPFSSDEPGKPGLYLEIGQAVAQKLGRTVSYNWYKSYFGKRTVRETLLSKQCDAMVGLPLIDDFMGPAVIFSKPIAHEGYALVGARDRKLAGIDDLRGLRVAVQYQSTPQNLLALRDDIQKVTVLSPEEGMTALDQGKVDIAFIWAPVAGWLNKTSYGDKYQIVSTEGDGLLWATAIGFAKASGALRDEVDGVLPSLQPEISALFAKYGVPNGAPVKFGQVAPAATSSVGASEPVTVGQATSAEKPVQTATTSGDAKADAKGDAAAGREVFNGTCAHCHGPDAVQAERKIDLRLLKKRYADEMESTFWKTVHDGRPAKGMPAWKDVFSDDELRNVYAYLQSVQDTGGN</sequence>
<keyword evidence="2 5" id="KW-0479">Metal-binding</keyword>
<dbReference type="PANTHER" id="PTHR35936:SF17">
    <property type="entry name" value="ARGININE-BINDING EXTRACELLULAR PROTEIN ARTP"/>
    <property type="match status" value="1"/>
</dbReference>
<dbReference type="Proteomes" id="UP000321304">
    <property type="component" value="Unassembled WGS sequence"/>
</dbReference>
<keyword evidence="3" id="KW-0732">Signal</keyword>